<gene>
    <name evidence="2" type="ORF">GXW79_12800</name>
</gene>
<dbReference type="EMBL" id="JAAEDH010000014">
    <property type="protein sequence ID" value="MBR0655953.1"/>
    <property type="molecule type" value="Genomic_DNA"/>
</dbReference>
<evidence type="ECO:0000259" key="1">
    <source>
        <dbReference type="PROSITE" id="PS50146"/>
    </source>
</evidence>
<keyword evidence="3" id="KW-1185">Reference proteome</keyword>
<dbReference type="RefSeq" id="WP_211874801.1">
    <property type="nucleotide sequence ID" value="NZ_JAAEDH010000014.1"/>
</dbReference>
<reference evidence="2" key="2">
    <citation type="journal article" date="2021" name="Syst. Appl. Microbiol.">
        <title>Roseomonas hellenica sp. nov., isolated from roots of wild-growing Alkanna tinctoria.</title>
        <authorList>
            <person name="Rat A."/>
            <person name="Naranjo H.D."/>
            <person name="Lebbe L."/>
            <person name="Cnockaert M."/>
            <person name="Krigas N."/>
            <person name="Grigoriadou K."/>
            <person name="Maloupa E."/>
            <person name="Willems A."/>
        </authorList>
    </citation>
    <scope>NUCLEOTIDE SEQUENCE</scope>
    <source>
        <strain evidence="2">LMG 28251</strain>
    </source>
</reference>
<dbReference type="AlphaFoldDB" id="A0AAF1K387"/>
<dbReference type="Gene3D" id="2.60.200.40">
    <property type="match status" value="1"/>
</dbReference>
<dbReference type="PROSITE" id="PS50146">
    <property type="entry name" value="DAGK"/>
    <property type="match status" value="1"/>
</dbReference>
<reference evidence="2" key="1">
    <citation type="submission" date="2020-01" db="EMBL/GenBank/DDBJ databases">
        <authorList>
            <person name="Rat A."/>
        </authorList>
    </citation>
    <scope>NUCLEOTIDE SEQUENCE</scope>
    <source>
        <strain evidence="2">LMG 28251</strain>
    </source>
</reference>
<name>A0AAF1K387_9PROT</name>
<protein>
    <recommendedName>
        <fullName evidence="1">DAGKc domain-containing protein</fullName>
    </recommendedName>
</protein>
<sequence length="292" mass="31560">MASEAAAPAPLTGAALIVNAQAGSLSGLDKPRAALEAILRQQGFHLPIDAAEDMPLAEQWAMFDHPEVAVVFVAGGDGTLRAAAERAIAAGRILAPLPGGTMNRFCQRFGLPDDPVEAARRFSPGDPTPTDVATANGEVFLYQSVVGRPTRLMRFREMQRGAGMRGWMPLFVVLMRTLFRPNGRDLRVRFGQGRRRSGHAAVVTLTEGGLALSLARPSSTFARLRQAWRWLRGRLSDDPETLDRAAGQLVVHGGDALLRMSLDGEMRLAPSPLRFRVRRGALPVLLPPPPVP</sequence>
<dbReference type="SUPFAM" id="SSF111331">
    <property type="entry name" value="NAD kinase/diacylglycerol kinase-like"/>
    <property type="match status" value="1"/>
</dbReference>
<proteinExistence type="predicted"/>
<evidence type="ECO:0000313" key="2">
    <source>
        <dbReference type="EMBL" id="MBR0655953.1"/>
    </source>
</evidence>
<dbReference type="Gene3D" id="3.40.50.10330">
    <property type="entry name" value="Probable inorganic polyphosphate/atp-NAD kinase, domain 1"/>
    <property type="match status" value="1"/>
</dbReference>
<dbReference type="Proteomes" id="UP001196068">
    <property type="component" value="Unassembled WGS sequence"/>
</dbReference>
<dbReference type="GO" id="GO:0016301">
    <property type="term" value="F:kinase activity"/>
    <property type="evidence" value="ECO:0007669"/>
    <property type="project" value="InterPro"/>
</dbReference>
<accession>A0AAF1K387</accession>
<feature type="domain" description="DAGKc" evidence="1">
    <location>
        <begin position="9"/>
        <end position="139"/>
    </location>
</feature>
<dbReference type="InterPro" id="IPR016064">
    <property type="entry name" value="NAD/diacylglycerol_kinase_sf"/>
</dbReference>
<evidence type="ECO:0000313" key="3">
    <source>
        <dbReference type="Proteomes" id="UP001196068"/>
    </source>
</evidence>
<dbReference type="Pfam" id="PF00781">
    <property type="entry name" value="DAGK_cat"/>
    <property type="match status" value="1"/>
</dbReference>
<organism evidence="2 3">
    <name type="scientific">Plastoroseomonas arctica</name>
    <dbReference type="NCBI Taxonomy" id="1509237"/>
    <lineage>
        <taxon>Bacteria</taxon>
        <taxon>Pseudomonadati</taxon>
        <taxon>Pseudomonadota</taxon>
        <taxon>Alphaproteobacteria</taxon>
        <taxon>Acetobacterales</taxon>
        <taxon>Acetobacteraceae</taxon>
        <taxon>Plastoroseomonas</taxon>
    </lineage>
</organism>
<dbReference type="InterPro" id="IPR001206">
    <property type="entry name" value="Diacylglycerol_kinase_cat_dom"/>
</dbReference>
<comment type="caution">
    <text evidence="2">The sequence shown here is derived from an EMBL/GenBank/DDBJ whole genome shotgun (WGS) entry which is preliminary data.</text>
</comment>
<dbReference type="InterPro" id="IPR017438">
    <property type="entry name" value="ATP-NAD_kinase_N"/>
</dbReference>